<feature type="transmembrane region" description="Helical" evidence="1">
    <location>
        <begin position="49"/>
        <end position="70"/>
    </location>
</feature>
<organism evidence="2 3">
    <name type="scientific">Nelumbo nucifera</name>
    <name type="common">Sacred lotus</name>
    <dbReference type="NCBI Taxonomy" id="4432"/>
    <lineage>
        <taxon>Eukaryota</taxon>
        <taxon>Viridiplantae</taxon>
        <taxon>Streptophyta</taxon>
        <taxon>Embryophyta</taxon>
        <taxon>Tracheophyta</taxon>
        <taxon>Spermatophyta</taxon>
        <taxon>Magnoliopsida</taxon>
        <taxon>Proteales</taxon>
        <taxon>Nelumbonaceae</taxon>
        <taxon>Nelumbo</taxon>
    </lineage>
</organism>
<accession>A0A822ZG64</accession>
<dbReference type="EMBL" id="DUZY01000006">
    <property type="protein sequence ID" value="DAD42036.1"/>
    <property type="molecule type" value="Genomic_DNA"/>
</dbReference>
<sequence>MENHHGGETGSGRVVKRMSLQNPIDRAAADALQGLWKLDSGLWLSKQSLPVVAAVVTATSAAIVTFMGTLTNDVFSSFLTPSPQPMASLKQARVGGFQYPTSYLSFLKILSQGL</sequence>
<dbReference type="AlphaFoldDB" id="A0A822ZG64"/>
<keyword evidence="3" id="KW-1185">Reference proteome</keyword>
<keyword evidence="1" id="KW-0812">Transmembrane</keyword>
<evidence type="ECO:0000313" key="2">
    <source>
        <dbReference type="EMBL" id="DAD42036.1"/>
    </source>
</evidence>
<keyword evidence="1" id="KW-0472">Membrane</keyword>
<evidence type="ECO:0000256" key="1">
    <source>
        <dbReference type="SAM" id="Phobius"/>
    </source>
</evidence>
<comment type="caution">
    <text evidence="2">The sequence shown here is derived from an EMBL/GenBank/DDBJ whole genome shotgun (WGS) entry which is preliminary data.</text>
</comment>
<evidence type="ECO:0000313" key="3">
    <source>
        <dbReference type="Proteomes" id="UP000607653"/>
    </source>
</evidence>
<gene>
    <name evidence="2" type="ORF">HUJ06_000266</name>
</gene>
<keyword evidence="1" id="KW-1133">Transmembrane helix</keyword>
<name>A0A822ZG64_NELNU</name>
<dbReference type="Proteomes" id="UP000607653">
    <property type="component" value="Unassembled WGS sequence"/>
</dbReference>
<proteinExistence type="predicted"/>
<reference evidence="2 3" key="1">
    <citation type="journal article" date="2020" name="Mol. Biol. Evol.">
        <title>Distinct Expression and Methylation Patterns for Genes with Different Fates following a Single Whole-Genome Duplication in Flowering Plants.</title>
        <authorList>
            <person name="Shi T."/>
            <person name="Rahmani R.S."/>
            <person name="Gugger P.F."/>
            <person name="Wang M."/>
            <person name="Li H."/>
            <person name="Zhang Y."/>
            <person name="Li Z."/>
            <person name="Wang Q."/>
            <person name="Van de Peer Y."/>
            <person name="Marchal K."/>
            <person name="Chen J."/>
        </authorList>
    </citation>
    <scope>NUCLEOTIDE SEQUENCE [LARGE SCALE GENOMIC DNA]</scope>
    <source>
        <tissue evidence="2">Leaf</tissue>
    </source>
</reference>
<protein>
    <submittedName>
        <fullName evidence="2">Uncharacterized protein</fullName>
    </submittedName>
</protein>